<dbReference type="Proteomes" id="UP001055172">
    <property type="component" value="Unassembled WGS sequence"/>
</dbReference>
<name>A0AA37GGL6_9PEZI</name>
<dbReference type="AlphaFoldDB" id="A0AA37GGL6"/>
<dbReference type="SUPFAM" id="SSF53474">
    <property type="entry name" value="alpha/beta-Hydrolases"/>
    <property type="match status" value="1"/>
</dbReference>
<evidence type="ECO:0000259" key="1">
    <source>
        <dbReference type="Pfam" id="PF07859"/>
    </source>
</evidence>
<evidence type="ECO:0000313" key="3">
    <source>
        <dbReference type="Proteomes" id="UP001055172"/>
    </source>
</evidence>
<sequence length="346" mass="37690">MLSVEETLALAKPNAEFEELRKANPIVIGGWNQATDLTQLRDMMAKVLAAKLASKPDLSTASYVEDDYRIAVRDGASITVRIHKPKNIPGDGCPVLVAFHGGGFVIGDLESQGPLCQLFTTLGGIAVNVDYRLAPEYPFPVPIHDSFDAVKWAVQNAERLGISLSKGFLVGGESAGADLALGVARLWIDENQSPPLTGIFSSVSAAASEETIPEKYRGRLLSLEQNANAPVLTKDAIDFIKDRYKPDPTSPLAYPIASSDLTGFPRTYFQACGNDPLRDCTLIMEQVWRDAGIPTMLDVYPGLPHGFWGLYPQAEFSKKHQQDTKTGLQWLLERGLGEHARSLGTH</sequence>
<accession>A0AA37GGL6</accession>
<gene>
    <name evidence="2" type="ORF">ColLi_03103</name>
</gene>
<reference evidence="2 3" key="1">
    <citation type="submission" date="2021-07" db="EMBL/GenBank/DDBJ databases">
        <title>Genome data of Colletotrichum spaethianum.</title>
        <authorList>
            <person name="Utami Y.D."/>
            <person name="Hiruma K."/>
        </authorList>
    </citation>
    <scope>NUCLEOTIDE SEQUENCE [LARGE SCALE GENOMIC DNA]</scope>
    <source>
        <strain evidence="2 3">MAFF 242679</strain>
    </source>
</reference>
<dbReference type="GO" id="GO:0005829">
    <property type="term" value="C:cytosol"/>
    <property type="evidence" value="ECO:0007669"/>
    <property type="project" value="TreeGrafter"/>
</dbReference>
<proteinExistence type="predicted"/>
<protein>
    <submittedName>
        <fullName evidence="2">AB hydrolase superfamily protein B1A11.02</fullName>
    </submittedName>
</protein>
<dbReference type="Gene3D" id="3.40.50.1820">
    <property type="entry name" value="alpha/beta hydrolase"/>
    <property type="match status" value="1"/>
</dbReference>
<comment type="caution">
    <text evidence="2">The sequence shown here is derived from an EMBL/GenBank/DDBJ whole genome shotgun (WGS) entry which is preliminary data.</text>
</comment>
<dbReference type="GO" id="GO:0004806">
    <property type="term" value="F:triacylglycerol lipase activity"/>
    <property type="evidence" value="ECO:0007669"/>
    <property type="project" value="TreeGrafter"/>
</dbReference>
<organism evidence="2 3">
    <name type="scientific">Colletotrichum liriopes</name>
    <dbReference type="NCBI Taxonomy" id="708192"/>
    <lineage>
        <taxon>Eukaryota</taxon>
        <taxon>Fungi</taxon>
        <taxon>Dikarya</taxon>
        <taxon>Ascomycota</taxon>
        <taxon>Pezizomycotina</taxon>
        <taxon>Sordariomycetes</taxon>
        <taxon>Hypocreomycetidae</taxon>
        <taxon>Glomerellales</taxon>
        <taxon>Glomerellaceae</taxon>
        <taxon>Colletotrichum</taxon>
        <taxon>Colletotrichum spaethianum species complex</taxon>
    </lineage>
</organism>
<dbReference type="Pfam" id="PF07859">
    <property type="entry name" value="Abhydrolase_3"/>
    <property type="match status" value="1"/>
</dbReference>
<dbReference type="PANTHER" id="PTHR23025:SF3">
    <property type="entry name" value="HORMONE-SENSITIVE LIPASE"/>
    <property type="match status" value="1"/>
</dbReference>
<dbReference type="InterPro" id="IPR029058">
    <property type="entry name" value="AB_hydrolase_fold"/>
</dbReference>
<evidence type="ECO:0000313" key="2">
    <source>
        <dbReference type="EMBL" id="GJC80265.1"/>
    </source>
</evidence>
<dbReference type="EMBL" id="BPPX01000005">
    <property type="protein sequence ID" value="GJC80265.1"/>
    <property type="molecule type" value="Genomic_DNA"/>
</dbReference>
<dbReference type="GO" id="GO:0019433">
    <property type="term" value="P:triglyceride catabolic process"/>
    <property type="evidence" value="ECO:0007669"/>
    <property type="project" value="TreeGrafter"/>
</dbReference>
<dbReference type="InterPro" id="IPR013094">
    <property type="entry name" value="AB_hydrolase_3"/>
</dbReference>
<keyword evidence="2" id="KW-0378">Hydrolase</keyword>
<keyword evidence="3" id="KW-1185">Reference proteome</keyword>
<dbReference type="GO" id="GO:0004771">
    <property type="term" value="F:sterol ester esterase activity"/>
    <property type="evidence" value="ECO:0007669"/>
    <property type="project" value="TreeGrafter"/>
</dbReference>
<feature type="domain" description="Alpha/beta hydrolase fold-3" evidence="1">
    <location>
        <begin position="96"/>
        <end position="308"/>
    </location>
</feature>
<dbReference type="PANTHER" id="PTHR23025">
    <property type="entry name" value="TRIACYLGLYCEROL LIPASE"/>
    <property type="match status" value="1"/>
</dbReference>